<name>A0A8K0DW45_9ROSA</name>
<dbReference type="GO" id="GO:0080122">
    <property type="term" value="F:AMP transmembrane transporter activity"/>
    <property type="evidence" value="ECO:0007669"/>
    <property type="project" value="UniProtKB-ARBA"/>
</dbReference>
<evidence type="ECO:0000313" key="16">
    <source>
        <dbReference type="Proteomes" id="UP000796880"/>
    </source>
</evidence>
<evidence type="ECO:0000256" key="7">
    <source>
        <dbReference type="ARBA" id="ARBA00022792"/>
    </source>
</evidence>
<feature type="repeat" description="Solcar" evidence="12">
    <location>
        <begin position="666"/>
        <end position="749"/>
    </location>
</feature>
<evidence type="ECO:0000256" key="6">
    <source>
        <dbReference type="ARBA" id="ARBA00022737"/>
    </source>
</evidence>
<keyword evidence="7" id="KW-0999">Mitochondrion inner membrane</keyword>
<feature type="coiled-coil region" evidence="13">
    <location>
        <begin position="340"/>
        <end position="419"/>
    </location>
</feature>
<feature type="domain" description="EF-hand" evidence="14">
    <location>
        <begin position="496"/>
        <end position="531"/>
    </location>
</feature>
<keyword evidence="10" id="KW-0496">Mitochondrion</keyword>
<keyword evidence="4 12" id="KW-0812">Transmembrane</keyword>
<comment type="similarity">
    <text evidence="2">Belongs to the mitochondrial carrier (TC 2.A.29) family.</text>
</comment>
<evidence type="ECO:0000256" key="13">
    <source>
        <dbReference type="SAM" id="Coils"/>
    </source>
</evidence>
<evidence type="ECO:0000256" key="12">
    <source>
        <dbReference type="PROSITE-ProRule" id="PRU00282"/>
    </source>
</evidence>
<evidence type="ECO:0000256" key="5">
    <source>
        <dbReference type="ARBA" id="ARBA00022723"/>
    </source>
</evidence>
<keyword evidence="5" id="KW-0479">Metal-binding</keyword>
<dbReference type="Pfam" id="PF13499">
    <property type="entry name" value="EF-hand_7"/>
    <property type="match status" value="2"/>
</dbReference>
<evidence type="ECO:0000256" key="9">
    <source>
        <dbReference type="ARBA" id="ARBA00022989"/>
    </source>
</evidence>
<dbReference type="GO" id="GO:0005347">
    <property type="term" value="F:ATP transmembrane transporter activity"/>
    <property type="evidence" value="ECO:0007669"/>
    <property type="project" value="UniProtKB-ARBA"/>
</dbReference>
<dbReference type="GO" id="GO:0035435">
    <property type="term" value="P:phosphate ion transmembrane transport"/>
    <property type="evidence" value="ECO:0007669"/>
    <property type="project" value="UniProtKB-ARBA"/>
</dbReference>
<dbReference type="InterPro" id="IPR018247">
    <property type="entry name" value="EF_Hand_1_Ca_BS"/>
</dbReference>
<feature type="domain" description="EF-hand" evidence="14">
    <location>
        <begin position="532"/>
        <end position="567"/>
    </location>
</feature>
<dbReference type="EMBL" id="VOIH02000010">
    <property type="protein sequence ID" value="KAF3435329.1"/>
    <property type="molecule type" value="Genomic_DNA"/>
</dbReference>
<evidence type="ECO:0000256" key="2">
    <source>
        <dbReference type="ARBA" id="ARBA00006375"/>
    </source>
</evidence>
<dbReference type="SMART" id="SM00054">
    <property type="entry name" value="EFh"/>
    <property type="match status" value="4"/>
</dbReference>
<dbReference type="OrthoDB" id="2425403at2759"/>
<dbReference type="PROSITE" id="PS50920">
    <property type="entry name" value="SOLCAR"/>
    <property type="match status" value="3"/>
</dbReference>
<dbReference type="SUPFAM" id="SSF47473">
    <property type="entry name" value="EF-hand"/>
    <property type="match status" value="1"/>
</dbReference>
<organism evidence="15 16">
    <name type="scientific">Rhamnella rubrinervis</name>
    <dbReference type="NCBI Taxonomy" id="2594499"/>
    <lineage>
        <taxon>Eukaryota</taxon>
        <taxon>Viridiplantae</taxon>
        <taxon>Streptophyta</taxon>
        <taxon>Embryophyta</taxon>
        <taxon>Tracheophyta</taxon>
        <taxon>Spermatophyta</taxon>
        <taxon>Magnoliopsida</taxon>
        <taxon>eudicotyledons</taxon>
        <taxon>Gunneridae</taxon>
        <taxon>Pentapetalae</taxon>
        <taxon>rosids</taxon>
        <taxon>fabids</taxon>
        <taxon>Rosales</taxon>
        <taxon>Rhamnaceae</taxon>
        <taxon>rhamnoid group</taxon>
        <taxon>Rhamneae</taxon>
        <taxon>Rhamnella</taxon>
    </lineage>
</organism>
<dbReference type="PANTHER" id="PTHR24089">
    <property type="entry name" value="SOLUTE CARRIER FAMILY 25"/>
    <property type="match status" value="1"/>
</dbReference>
<keyword evidence="13" id="KW-0175">Coiled coil</keyword>
<dbReference type="GO" id="GO:0005743">
    <property type="term" value="C:mitochondrial inner membrane"/>
    <property type="evidence" value="ECO:0007669"/>
    <property type="project" value="UniProtKB-SubCell"/>
</dbReference>
<dbReference type="InterPro" id="IPR018108">
    <property type="entry name" value="MCP_transmembrane"/>
</dbReference>
<feature type="domain" description="EF-hand" evidence="14">
    <location>
        <begin position="568"/>
        <end position="598"/>
    </location>
</feature>
<dbReference type="Proteomes" id="UP000796880">
    <property type="component" value="Unassembled WGS sequence"/>
</dbReference>
<keyword evidence="16" id="KW-1185">Reference proteome</keyword>
<keyword evidence="3" id="KW-0813">Transport</keyword>
<feature type="domain" description="EF-hand" evidence="14">
    <location>
        <begin position="599"/>
        <end position="634"/>
    </location>
</feature>
<evidence type="ECO:0000256" key="1">
    <source>
        <dbReference type="ARBA" id="ARBA00004448"/>
    </source>
</evidence>
<dbReference type="FunFam" id="1.10.238.10:FF:000138">
    <property type="entry name" value="Calcium-binding mitochondrial carrier protein SCaMC-1"/>
    <property type="match status" value="1"/>
</dbReference>
<evidence type="ECO:0000256" key="11">
    <source>
        <dbReference type="ARBA" id="ARBA00023136"/>
    </source>
</evidence>
<feature type="repeat" description="Solcar" evidence="12">
    <location>
        <begin position="761"/>
        <end position="848"/>
    </location>
</feature>
<dbReference type="InterPro" id="IPR011992">
    <property type="entry name" value="EF-hand-dom_pair"/>
</dbReference>
<dbReference type="InterPro" id="IPR002067">
    <property type="entry name" value="MCP"/>
</dbReference>
<dbReference type="FunFam" id="1.50.40.10:FF:000067">
    <property type="entry name" value="Mitochondrial substrate carrier family protein"/>
    <property type="match status" value="1"/>
</dbReference>
<dbReference type="AlphaFoldDB" id="A0A8K0DW45"/>
<evidence type="ECO:0000256" key="3">
    <source>
        <dbReference type="ARBA" id="ARBA00022448"/>
    </source>
</evidence>
<dbReference type="GO" id="GO:0005509">
    <property type="term" value="F:calcium ion binding"/>
    <property type="evidence" value="ECO:0007669"/>
    <property type="project" value="InterPro"/>
</dbReference>
<dbReference type="FunFam" id="1.10.238.10:FF:000456">
    <property type="entry name" value="Calcium-binding mitochondrial carrier protein SCaMC-2 isoform A"/>
    <property type="match status" value="1"/>
</dbReference>
<protein>
    <recommendedName>
        <fullName evidence="14">EF-hand domain-containing protein</fullName>
    </recommendedName>
</protein>
<dbReference type="InterPro" id="IPR023395">
    <property type="entry name" value="MCP_dom_sf"/>
</dbReference>
<dbReference type="Gene3D" id="1.50.40.10">
    <property type="entry name" value="Mitochondrial carrier domain"/>
    <property type="match status" value="1"/>
</dbReference>
<comment type="caution">
    <text evidence="15">The sequence shown here is derived from an EMBL/GenBank/DDBJ whole genome shotgun (WGS) entry which is preliminary data.</text>
</comment>
<dbReference type="SUPFAM" id="SSF103506">
    <property type="entry name" value="Mitochondrial carrier"/>
    <property type="match status" value="1"/>
</dbReference>
<evidence type="ECO:0000256" key="10">
    <source>
        <dbReference type="ARBA" id="ARBA00023128"/>
    </source>
</evidence>
<dbReference type="Pfam" id="PF00153">
    <property type="entry name" value="Mito_carr"/>
    <property type="match status" value="3"/>
</dbReference>
<comment type="subcellular location">
    <subcellularLocation>
        <location evidence="1">Mitochondrion inner membrane</location>
        <topology evidence="1">Multi-pass membrane protein</topology>
    </subcellularLocation>
</comment>
<dbReference type="InterPro" id="IPR002048">
    <property type="entry name" value="EF_hand_dom"/>
</dbReference>
<evidence type="ECO:0000256" key="8">
    <source>
        <dbReference type="ARBA" id="ARBA00022837"/>
    </source>
</evidence>
<dbReference type="GO" id="GO:0015217">
    <property type="term" value="F:ADP transmembrane transporter activity"/>
    <property type="evidence" value="ECO:0007669"/>
    <property type="project" value="UniProtKB-ARBA"/>
</dbReference>
<keyword evidence="9" id="KW-1133">Transmembrane helix</keyword>
<dbReference type="GO" id="GO:0005315">
    <property type="term" value="F:phosphate transmembrane transporter activity"/>
    <property type="evidence" value="ECO:0007669"/>
    <property type="project" value="UniProtKB-ARBA"/>
</dbReference>
<feature type="repeat" description="Solcar" evidence="12">
    <location>
        <begin position="859"/>
        <end position="947"/>
    </location>
</feature>
<keyword evidence="6" id="KW-0677">Repeat</keyword>
<evidence type="ECO:0000313" key="15">
    <source>
        <dbReference type="EMBL" id="KAF3435329.1"/>
    </source>
</evidence>
<accession>A0A8K0DW45</accession>
<keyword evidence="8" id="KW-0106">Calcium</keyword>
<dbReference type="Gene3D" id="1.10.238.10">
    <property type="entry name" value="EF-hand"/>
    <property type="match status" value="2"/>
</dbReference>
<evidence type="ECO:0000256" key="4">
    <source>
        <dbReference type="ARBA" id="ARBA00022692"/>
    </source>
</evidence>
<sequence length="951" mass="106613">MAVNGHKFFKWFDQVVKDCDQIPPPSMTPRCGCDAGMCRLMVDINEPNVGRFYFVCPIEKGHGACCFRRYMDDNWAIDTLNHGLSEGSELGFEHSKRRKFESLMMDNLQHASSFLSAVAEPVEEALIESAENDLTSGTSNLQDMVPEEAKFQRQISAAGDASIIDPINQFLSLQMLGWLGRLAFPPSGCLTVVPSRPFFCCVFPSFDPIFVPKDVHVLDLEGLSDQPNSPSNAESDSFPQIASQDTQCSRGVLFELSGLENVCGILQGFDVNAPLLLVLRQAVSLCQRELLSHLDSMDPLDHKKMALAAYHYFAAWNRLSAVCNERVRKFIACASSLAEIERSINTNSSAEEIMERYEEEKIRYNNIYHSHAQKVDAVIASEQHIRSLREKALHVKEMLLEIENQLICCEAENKKLKSLEFDAYVYVNAYDATFDKGLLKLFTFNSNFDYHSDINARQKEMGSNKQRGSNGCNPVKKAGPVSMDHVLLALRETKEDRELRIRSLFNFFDKANVGYLDYSQIEAGLSALQIPSEYKYAKDLLNVCDANKDGRVDYQEFKRYMDDKELELYRIFQAIDVEHNGCILPEELWDALVRSGIEIDDEELARFVERVDKDNNGVITFEEWRDFLLLYPHEATIENIYRYLERVCLVDIGEQTVIPEGISKHVHASRYLIAGGVAGATSRTATAPLDRLKVVLQVQTTQARIMPAVKAIWREGGSLGFFRGNGLNVLKVAPESAIRFYFYEMLKSFIVNAQGGEKADIGTTGRLLAGGLAGAVAQTAIYPMDLVKTRIQTHAVEGGKIPDIATLTRDIWVQEGPRVFYRGIVPSLIGIIPYAGIDLAAYETLKDMSKKYILHDGEPGALVQLGCGTVSGALGATCVYPLQVVRTRMQAQRSNADAAYRGMGDVFRRTFQHEGIRGFYKGLFPNLLKVVPSASITYMVYETMKKSLDLD</sequence>
<reference evidence="15" key="1">
    <citation type="submission" date="2020-03" db="EMBL/GenBank/DDBJ databases">
        <title>A high-quality chromosome-level genome assembly of a woody plant with both climbing and erect habits, Rhamnella rubrinervis.</title>
        <authorList>
            <person name="Lu Z."/>
            <person name="Yang Y."/>
            <person name="Zhu X."/>
            <person name="Sun Y."/>
        </authorList>
    </citation>
    <scope>NUCLEOTIDE SEQUENCE</scope>
    <source>
        <strain evidence="15">BYM</strain>
        <tissue evidence="15">Leaf</tissue>
    </source>
</reference>
<dbReference type="PRINTS" id="PR00926">
    <property type="entry name" value="MITOCARRIER"/>
</dbReference>
<dbReference type="PROSITE" id="PS00018">
    <property type="entry name" value="EF_HAND_1"/>
    <property type="match status" value="2"/>
</dbReference>
<dbReference type="PROSITE" id="PS50222">
    <property type="entry name" value="EF_HAND_2"/>
    <property type="match status" value="4"/>
</dbReference>
<gene>
    <name evidence="15" type="ORF">FNV43_RR22416</name>
</gene>
<proteinExistence type="inferred from homology"/>
<keyword evidence="11 12" id="KW-0472">Membrane</keyword>
<evidence type="ECO:0000259" key="14">
    <source>
        <dbReference type="PROSITE" id="PS50222"/>
    </source>
</evidence>